<sequence>MVFQNLEIDLYLWYVEYVVDLVGEPGNIFGPDSSINGAYVSSIPSPFQISHLRDSQSPYADDAASPQVICFNQNSPNNDLYSGHLQEDQQHKETDLCKNNNNGFNYASVDQTCGGVSHVLRPAYEALLHEIPFVGKGSVVVKEISDNEFVANGSSVVNGYPVKAGTGRQ</sequence>
<reference evidence="1" key="1">
    <citation type="submission" date="2023-10" db="EMBL/GenBank/DDBJ databases">
        <authorList>
            <person name="Rodriguez Cubillos JULIANA M."/>
            <person name="De Vega J."/>
        </authorList>
    </citation>
    <scope>NUCLEOTIDE SEQUENCE</scope>
</reference>
<keyword evidence="2" id="KW-1185">Reference proteome</keyword>
<proteinExistence type="predicted"/>
<name>A0ACB0KY48_TRIPR</name>
<dbReference type="Proteomes" id="UP001177021">
    <property type="component" value="Unassembled WGS sequence"/>
</dbReference>
<organism evidence="1 2">
    <name type="scientific">Trifolium pratense</name>
    <name type="common">Red clover</name>
    <dbReference type="NCBI Taxonomy" id="57577"/>
    <lineage>
        <taxon>Eukaryota</taxon>
        <taxon>Viridiplantae</taxon>
        <taxon>Streptophyta</taxon>
        <taxon>Embryophyta</taxon>
        <taxon>Tracheophyta</taxon>
        <taxon>Spermatophyta</taxon>
        <taxon>Magnoliopsida</taxon>
        <taxon>eudicotyledons</taxon>
        <taxon>Gunneridae</taxon>
        <taxon>Pentapetalae</taxon>
        <taxon>rosids</taxon>
        <taxon>fabids</taxon>
        <taxon>Fabales</taxon>
        <taxon>Fabaceae</taxon>
        <taxon>Papilionoideae</taxon>
        <taxon>50 kb inversion clade</taxon>
        <taxon>NPAAA clade</taxon>
        <taxon>Hologalegina</taxon>
        <taxon>IRL clade</taxon>
        <taxon>Trifolieae</taxon>
        <taxon>Trifolium</taxon>
    </lineage>
</organism>
<gene>
    <name evidence="1" type="ORF">MILVUS5_LOCUS27256</name>
</gene>
<protein>
    <submittedName>
        <fullName evidence="1">Uncharacterized protein</fullName>
    </submittedName>
</protein>
<comment type="caution">
    <text evidence="1">The sequence shown here is derived from an EMBL/GenBank/DDBJ whole genome shotgun (WGS) entry which is preliminary data.</text>
</comment>
<dbReference type="EMBL" id="CASHSV030000409">
    <property type="protein sequence ID" value="CAJ2661565.1"/>
    <property type="molecule type" value="Genomic_DNA"/>
</dbReference>
<evidence type="ECO:0000313" key="2">
    <source>
        <dbReference type="Proteomes" id="UP001177021"/>
    </source>
</evidence>
<evidence type="ECO:0000313" key="1">
    <source>
        <dbReference type="EMBL" id="CAJ2661565.1"/>
    </source>
</evidence>
<accession>A0ACB0KY48</accession>